<keyword evidence="1" id="KW-0472">Membrane</keyword>
<accession>A0AA88YD95</accession>
<organism evidence="2 3">
    <name type="scientific">Pinctada imbricata</name>
    <name type="common">Atlantic pearl-oyster</name>
    <name type="synonym">Pinctada martensii</name>
    <dbReference type="NCBI Taxonomy" id="66713"/>
    <lineage>
        <taxon>Eukaryota</taxon>
        <taxon>Metazoa</taxon>
        <taxon>Spiralia</taxon>
        <taxon>Lophotrochozoa</taxon>
        <taxon>Mollusca</taxon>
        <taxon>Bivalvia</taxon>
        <taxon>Autobranchia</taxon>
        <taxon>Pteriomorphia</taxon>
        <taxon>Pterioida</taxon>
        <taxon>Pterioidea</taxon>
        <taxon>Pteriidae</taxon>
        <taxon>Pinctada</taxon>
    </lineage>
</organism>
<sequence length="137" mass="15194">MTKGIAAGQGIIKALTSEQMTSAFKNIAKIAGALGPFLGAAGPVVSLISMFLPHQESAELKYMKEQFSKMDQKFDQVFNQFGEVKNLIQQTSLKTQYGAYEHQIKSLSGKLSEYLQAPVDEAPVFRRTFISDYKSTY</sequence>
<comment type="caution">
    <text evidence="2">The sequence shown here is derived from an EMBL/GenBank/DDBJ whole genome shotgun (WGS) entry which is preliminary data.</text>
</comment>
<proteinExistence type="predicted"/>
<evidence type="ECO:0000313" key="2">
    <source>
        <dbReference type="EMBL" id="KAK3102925.1"/>
    </source>
</evidence>
<dbReference type="Proteomes" id="UP001186944">
    <property type="component" value="Unassembled WGS sequence"/>
</dbReference>
<name>A0AA88YD95_PINIB</name>
<gene>
    <name evidence="2" type="ORF">FSP39_014970</name>
</gene>
<evidence type="ECO:0000256" key="1">
    <source>
        <dbReference type="SAM" id="Phobius"/>
    </source>
</evidence>
<dbReference type="EMBL" id="VSWD01000005">
    <property type="protein sequence ID" value="KAK3102925.1"/>
    <property type="molecule type" value="Genomic_DNA"/>
</dbReference>
<evidence type="ECO:0000313" key="3">
    <source>
        <dbReference type="Proteomes" id="UP001186944"/>
    </source>
</evidence>
<keyword evidence="3" id="KW-1185">Reference proteome</keyword>
<dbReference type="AlphaFoldDB" id="A0AA88YD95"/>
<keyword evidence="1" id="KW-1133">Transmembrane helix</keyword>
<feature type="transmembrane region" description="Helical" evidence="1">
    <location>
        <begin position="30"/>
        <end position="52"/>
    </location>
</feature>
<reference evidence="2" key="1">
    <citation type="submission" date="2019-08" db="EMBL/GenBank/DDBJ databases">
        <title>The improved chromosome-level genome for the pearl oyster Pinctada fucata martensii using PacBio sequencing and Hi-C.</title>
        <authorList>
            <person name="Zheng Z."/>
        </authorList>
    </citation>
    <scope>NUCLEOTIDE SEQUENCE</scope>
    <source>
        <strain evidence="2">ZZ-2019</strain>
        <tissue evidence="2">Adductor muscle</tissue>
    </source>
</reference>
<keyword evidence="1" id="KW-0812">Transmembrane</keyword>
<protein>
    <submittedName>
        <fullName evidence="2">Uncharacterized protein</fullName>
    </submittedName>
</protein>